<evidence type="ECO:0000313" key="2">
    <source>
        <dbReference type="Proteomes" id="UP000823896"/>
    </source>
</evidence>
<dbReference type="NCBIfam" id="NF040637">
    <property type="entry name" value="CatA_like_2"/>
    <property type="match status" value="1"/>
</dbReference>
<comment type="caution">
    <text evidence="1">The sequence shown here is derived from an EMBL/GenBank/DDBJ whole genome shotgun (WGS) entry which is preliminary data.</text>
</comment>
<evidence type="ECO:0000313" key="1">
    <source>
        <dbReference type="EMBL" id="HJC37247.1"/>
    </source>
</evidence>
<dbReference type="GO" id="GO:0008811">
    <property type="term" value="F:chloramphenicol O-acetyltransferase activity"/>
    <property type="evidence" value="ECO:0007669"/>
    <property type="project" value="InterPro"/>
</dbReference>
<gene>
    <name evidence="1" type="ORF">H9702_09000</name>
</gene>
<dbReference type="InterPro" id="IPR023213">
    <property type="entry name" value="CAT-like_dom_sf"/>
</dbReference>
<dbReference type="SUPFAM" id="SSF52777">
    <property type="entry name" value="CoA-dependent acyltransferases"/>
    <property type="match status" value="1"/>
</dbReference>
<dbReference type="EMBL" id="DWWM01000056">
    <property type="protein sequence ID" value="HJC37247.1"/>
    <property type="molecule type" value="Genomic_DNA"/>
</dbReference>
<dbReference type="PANTHER" id="PTHR38474">
    <property type="entry name" value="SLR0299 PROTEIN"/>
    <property type="match status" value="1"/>
</dbReference>
<accession>A0A9D2NRR4</accession>
<name>A0A9D2NRR4_9FIRM</name>
<dbReference type="SMART" id="SM01059">
    <property type="entry name" value="CAT"/>
    <property type="match status" value="1"/>
</dbReference>
<dbReference type="Pfam" id="PF00302">
    <property type="entry name" value="CAT"/>
    <property type="match status" value="1"/>
</dbReference>
<dbReference type="InterPro" id="IPR001707">
    <property type="entry name" value="Cmp_AcTrfase"/>
</dbReference>
<dbReference type="AlphaFoldDB" id="A0A9D2NRR4"/>
<protein>
    <submittedName>
        <fullName evidence="1">Chloramphenicol acetyltransferase</fullName>
    </submittedName>
</protein>
<dbReference type="Proteomes" id="UP000823896">
    <property type="component" value="Unassembled WGS sequence"/>
</dbReference>
<organism evidence="1 2">
    <name type="scientific">Candidatus Merdibacter merdavium</name>
    <dbReference type="NCBI Taxonomy" id="2838692"/>
    <lineage>
        <taxon>Bacteria</taxon>
        <taxon>Bacillati</taxon>
        <taxon>Bacillota</taxon>
        <taxon>Erysipelotrichia</taxon>
        <taxon>Erysipelotrichales</taxon>
        <taxon>Erysipelotrichaceae</taxon>
        <taxon>Merdibacter</taxon>
    </lineage>
</organism>
<dbReference type="PANTHER" id="PTHR38474:SF1">
    <property type="entry name" value="SLR0299 PROTEIN"/>
    <property type="match status" value="1"/>
</dbReference>
<sequence>MREVDPLQTSRAQSWKLYANAPMPMVTLFRTFDITNLGRLKEKGRSLNMLLCYCIGAAASACEEFYLLPAGQKMLEYEHIGVNVIVANANGGINSCDIPFTSDLDEFDAAYQRLTAQVRHSCADHEITDHMIVGTSALIHHELDGALNMYSGIYNNPFLIWGKYRKRDAGLSLPISFQFHHVQMDGLQACAFLEHLQQRIDSLGSAHGII</sequence>
<dbReference type="Gene3D" id="3.30.559.10">
    <property type="entry name" value="Chloramphenicol acetyltransferase-like domain"/>
    <property type="match status" value="1"/>
</dbReference>
<reference evidence="1" key="1">
    <citation type="journal article" date="2021" name="PeerJ">
        <title>Extensive microbial diversity within the chicken gut microbiome revealed by metagenomics and culture.</title>
        <authorList>
            <person name="Gilroy R."/>
            <person name="Ravi A."/>
            <person name="Getino M."/>
            <person name="Pursley I."/>
            <person name="Horton D.L."/>
            <person name="Alikhan N.F."/>
            <person name="Baker D."/>
            <person name="Gharbi K."/>
            <person name="Hall N."/>
            <person name="Watson M."/>
            <person name="Adriaenssens E.M."/>
            <person name="Foster-Nyarko E."/>
            <person name="Jarju S."/>
            <person name="Secka A."/>
            <person name="Antonio M."/>
            <person name="Oren A."/>
            <person name="Chaudhuri R.R."/>
            <person name="La Ragione R."/>
            <person name="Hildebrand F."/>
            <person name="Pallen M.J."/>
        </authorList>
    </citation>
    <scope>NUCLEOTIDE SEQUENCE</scope>
    <source>
        <strain evidence="1">CHK187-11901</strain>
    </source>
</reference>
<reference evidence="1" key="2">
    <citation type="submission" date="2021-04" db="EMBL/GenBank/DDBJ databases">
        <authorList>
            <person name="Gilroy R."/>
        </authorList>
    </citation>
    <scope>NUCLEOTIDE SEQUENCE</scope>
    <source>
        <strain evidence="1">CHK187-11901</strain>
    </source>
</reference>
<proteinExistence type="predicted"/>